<evidence type="ECO:0000259" key="5">
    <source>
        <dbReference type="Pfam" id="PF08245"/>
    </source>
</evidence>
<evidence type="ECO:0000313" key="6">
    <source>
        <dbReference type="EMBL" id="PNU01563.1"/>
    </source>
</evidence>
<dbReference type="PANTHER" id="PTHR43024">
    <property type="entry name" value="UDP-N-ACETYLMURAMOYL-TRIPEPTIDE--D-ALANYL-D-ALANINE LIGASE"/>
    <property type="match status" value="1"/>
</dbReference>
<dbReference type="Pfam" id="PF08245">
    <property type="entry name" value="Mur_ligase_M"/>
    <property type="match status" value="1"/>
</dbReference>
<dbReference type="RefSeq" id="WP_103079792.1">
    <property type="nucleotide sequence ID" value="NZ_CP021850.1"/>
</dbReference>
<dbReference type="KEGG" id="cthd:CDO33_16705"/>
<evidence type="ECO:0000256" key="1">
    <source>
        <dbReference type="ARBA" id="ARBA00022598"/>
    </source>
</evidence>
<proteinExistence type="predicted"/>
<accession>A0A2K2FS04</accession>
<keyword evidence="1" id="KW-0436">Ligase</keyword>
<dbReference type="SUPFAM" id="SSF53623">
    <property type="entry name" value="MurD-like peptide ligases, catalytic domain"/>
    <property type="match status" value="1"/>
</dbReference>
<dbReference type="InterPro" id="IPR036615">
    <property type="entry name" value="Mur_ligase_C_dom_sf"/>
</dbReference>
<dbReference type="Gene3D" id="3.40.1190.10">
    <property type="entry name" value="Mur-like, catalytic domain"/>
    <property type="match status" value="1"/>
</dbReference>
<name>A0A2K2FS04_9CLOT</name>
<dbReference type="EMBL" id="NIOJ01000001">
    <property type="protein sequence ID" value="PNU01563.1"/>
    <property type="molecule type" value="Genomic_DNA"/>
</dbReference>
<keyword evidence="3" id="KW-0067">ATP-binding</keyword>
<organism evidence="6 7">
    <name type="scientific">Clostridium thermosuccinogenes</name>
    <dbReference type="NCBI Taxonomy" id="84032"/>
    <lineage>
        <taxon>Bacteria</taxon>
        <taxon>Bacillati</taxon>
        <taxon>Bacillota</taxon>
        <taxon>Clostridia</taxon>
        <taxon>Eubacteriales</taxon>
        <taxon>Clostridiaceae</taxon>
        <taxon>Clostridium</taxon>
    </lineage>
</organism>
<dbReference type="Gene3D" id="3.90.190.20">
    <property type="entry name" value="Mur ligase, C-terminal domain"/>
    <property type="match status" value="1"/>
</dbReference>
<dbReference type="AlphaFoldDB" id="A0A2K2FS04"/>
<sequence length="460" mass="51022">MKSLPLSVIAEKTGGKIIQGTGDLVVNDVVTRIRKIRQGYLLFDLYRDKDESFLTGLKNGTFGIITDVPENFSSLGKNVAVVKVANIDDAYWKFVEFYRSLFDIPVIGVTGTCGKTTTKEMIKHILSGKYRVNATYKSYNASFRNFGYLLDINDNTQMVVMEMGVAYPGDLLYTCRYFKPQVGVITNIGVDHLQAFGTLDAYIKAKAEFIEGLGYEGTLVLNADDENIKKIDLSKYKGDVVYFGFSDRSHFKASNLRHVGHGTEFTLEHEGRRYNIYIPLYADFNVYNAIAAIAAAHAVGYDVQEAGDRLASYKNVEKHFEIKEGINGSTVIDDTWSTNPTSTEAALKLLKDFSNGRKTIAVLGKMSLLGKSSSEYHRKIGEKIADMGIDRLIVIGEGAGELGKGALRKGMKEDHVHFCKDSGEAYRVLKDSLDGNTVVLVKTSMLSSFDDLVDKIVIEK</sequence>
<feature type="domain" description="Mur ligase central" evidence="5">
    <location>
        <begin position="109"/>
        <end position="296"/>
    </location>
</feature>
<dbReference type="InterPro" id="IPR004101">
    <property type="entry name" value="Mur_ligase_C"/>
</dbReference>
<evidence type="ECO:0000259" key="4">
    <source>
        <dbReference type="Pfam" id="PF02875"/>
    </source>
</evidence>
<dbReference type="OrthoDB" id="1706403at2"/>
<protein>
    <recommendedName>
        <fullName evidence="8">UDP-N-acetylmuramoyl-tripeptide--D-alanyl-D-alanine ligase</fullName>
    </recommendedName>
</protein>
<dbReference type="PANTHER" id="PTHR43024:SF1">
    <property type="entry name" value="UDP-N-ACETYLMURAMOYL-TRIPEPTIDE--D-ALANYL-D-ALANINE LIGASE"/>
    <property type="match status" value="1"/>
</dbReference>
<gene>
    <name evidence="6" type="ORF">CDQ84_00715</name>
</gene>
<dbReference type="GO" id="GO:0016881">
    <property type="term" value="F:acid-amino acid ligase activity"/>
    <property type="evidence" value="ECO:0007669"/>
    <property type="project" value="InterPro"/>
</dbReference>
<feature type="domain" description="Mur ligase C-terminal" evidence="4">
    <location>
        <begin position="320"/>
        <end position="444"/>
    </location>
</feature>
<dbReference type="Pfam" id="PF02875">
    <property type="entry name" value="Mur_ligase_C"/>
    <property type="match status" value="1"/>
</dbReference>
<keyword evidence="2" id="KW-0547">Nucleotide-binding</keyword>
<evidence type="ECO:0008006" key="8">
    <source>
        <dbReference type="Google" id="ProtNLM"/>
    </source>
</evidence>
<comment type="caution">
    <text evidence="6">The sequence shown here is derived from an EMBL/GenBank/DDBJ whole genome shotgun (WGS) entry which is preliminary data.</text>
</comment>
<keyword evidence="7" id="KW-1185">Reference proteome</keyword>
<evidence type="ECO:0000256" key="3">
    <source>
        <dbReference type="ARBA" id="ARBA00022840"/>
    </source>
</evidence>
<dbReference type="InterPro" id="IPR036565">
    <property type="entry name" value="Mur-like_cat_sf"/>
</dbReference>
<dbReference type="InterPro" id="IPR013221">
    <property type="entry name" value="Mur_ligase_cen"/>
</dbReference>
<dbReference type="InterPro" id="IPR051046">
    <property type="entry name" value="MurCDEF_CellWall_CoF430Synth"/>
</dbReference>
<dbReference type="GO" id="GO:0005524">
    <property type="term" value="F:ATP binding"/>
    <property type="evidence" value="ECO:0007669"/>
    <property type="project" value="UniProtKB-KW"/>
</dbReference>
<evidence type="ECO:0000256" key="2">
    <source>
        <dbReference type="ARBA" id="ARBA00022741"/>
    </source>
</evidence>
<dbReference type="SUPFAM" id="SSF53244">
    <property type="entry name" value="MurD-like peptide ligases, peptide-binding domain"/>
    <property type="match status" value="1"/>
</dbReference>
<dbReference type="Proteomes" id="UP000236151">
    <property type="component" value="Unassembled WGS sequence"/>
</dbReference>
<reference evidence="6 7" key="1">
    <citation type="submission" date="2017-06" db="EMBL/GenBank/DDBJ databases">
        <title>Investigating the central metabolism of Clostridium thermosuccinogenes.</title>
        <authorList>
            <person name="Koendjbiharie J.G."/>
            <person name="van Kranenburg R."/>
        </authorList>
    </citation>
    <scope>NUCLEOTIDE SEQUENCE [LARGE SCALE GENOMIC DNA]</scope>
    <source>
        <strain evidence="6 7">DSM 5806</strain>
    </source>
</reference>
<evidence type="ECO:0000313" key="7">
    <source>
        <dbReference type="Proteomes" id="UP000236151"/>
    </source>
</evidence>